<dbReference type="EMBL" id="DF973356">
    <property type="protein sequence ID" value="GAU27526.1"/>
    <property type="molecule type" value="Genomic_DNA"/>
</dbReference>
<sequence>MIEPVLQRMDEQVVTQTIDDMTSDDGGEIIMVPTTQVNVVLDEEFNEQVQNELRVVKQLWADMADQEKPFTPVVLKRN</sequence>
<accession>A0A2Z6M614</accession>
<evidence type="ECO:0000313" key="1">
    <source>
        <dbReference type="EMBL" id="GAU27526.1"/>
    </source>
</evidence>
<reference evidence="2" key="1">
    <citation type="journal article" date="2017" name="Front. Plant Sci.">
        <title>Climate Clever Clovers: New Paradigm to Reduce the Environmental Footprint of Ruminants by Breeding Low Methanogenic Forages Utilizing Haplotype Variation.</title>
        <authorList>
            <person name="Kaur P."/>
            <person name="Appels R."/>
            <person name="Bayer P.E."/>
            <person name="Keeble-Gagnere G."/>
            <person name="Wang J."/>
            <person name="Hirakawa H."/>
            <person name="Shirasawa K."/>
            <person name="Vercoe P."/>
            <person name="Stefanova K."/>
            <person name="Durmic Z."/>
            <person name="Nichols P."/>
            <person name="Revell C."/>
            <person name="Isobe S.N."/>
            <person name="Edwards D."/>
            <person name="Erskine W."/>
        </authorList>
    </citation>
    <scope>NUCLEOTIDE SEQUENCE [LARGE SCALE GENOMIC DNA]</scope>
    <source>
        <strain evidence="2">cv. Daliak</strain>
    </source>
</reference>
<evidence type="ECO:0000313" key="2">
    <source>
        <dbReference type="Proteomes" id="UP000242715"/>
    </source>
</evidence>
<proteinExistence type="predicted"/>
<name>A0A2Z6M614_TRISU</name>
<gene>
    <name evidence="1" type="ORF">TSUD_147200</name>
</gene>
<dbReference type="OrthoDB" id="10464973at2759"/>
<protein>
    <submittedName>
        <fullName evidence="1">Uncharacterized protein</fullName>
    </submittedName>
</protein>
<dbReference type="Proteomes" id="UP000242715">
    <property type="component" value="Unassembled WGS sequence"/>
</dbReference>
<organism evidence="1 2">
    <name type="scientific">Trifolium subterraneum</name>
    <name type="common">Subterranean clover</name>
    <dbReference type="NCBI Taxonomy" id="3900"/>
    <lineage>
        <taxon>Eukaryota</taxon>
        <taxon>Viridiplantae</taxon>
        <taxon>Streptophyta</taxon>
        <taxon>Embryophyta</taxon>
        <taxon>Tracheophyta</taxon>
        <taxon>Spermatophyta</taxon>
        <taxon>Magnoliopsida</taxon>
        <taxon>eudicotyledons</taxon>
        <taxon>Gunneridae</taxon>
        <taxon>Pentapetalae</taxon>
        <taxon>rosids</taxon>
        <taxon>fabids</taxon>
        <taxon>Fabales</taxon>
        <taxon>Fabaceae</taxon>
        <taxon>Papilionoideae</taxon>
        <taxon>50 kb inversion clade</taxon>
        <taxon>NPAAA clade</taxon>
        <taxon>Hologalegina</taxon>
        <taxon>IRL clade</taxon>
        <taxon>Trifolieae</taxon>
        <taxon>Trifolium</taxon>
    </lineage>
</organism>
<dbReference type="AlphaFoldDB" id="A0A2Z6M614"/>
<keyword evidence="2" id="KW-1185">Reference proteome</keyword>